<dbReference type="InterPro" id="IPR016161">
    <property type="entry name" value="Ald_DH/histidinol_DH"/>
</dbReference>
<dbReference type="Pfam" id="PF00171">
    <property type="entry name" value="Aldedh"/>
    <property type="match status" value="1"/>
</dbReference>
<evidence type="ECO:0000259" key="6">
    <source>
        <dbReference type="Pfam" id="PF00171"/>
    </source>
</evidence>
<sequence>MSGKTALLLVDCQEDYLARESLQPPRGTLIAAIAETLEAARTQGWPVVHVRTRVAADGSGAMPHRRGAPEAVDGTPGAAAPPELQERPGEPVLFKRFFSAFDAPGLDTELQSLGVERLLVAGVHSHACIQATVLDAYAHGFEVVIGEDLVGSYDAAHGAQALRWLDGRAASVKSSAAIFGKASKTWSHFNPCDARELLFEAELTRSATVTSEADRLRGQPDMPIAERSSALSELHRRLSSTRGMWVEALIRDLGKPRVDAEGEFTYGLGLLEHVVTTLQNEEAHGSRRVRYRPVGVAGLITPWNNPFAIPLAKLAPALAYGNKVLWKPAPQGSRIASMLRDSLADVGLGESIAMLTGDGVTGQAVLASADLFSFTGSVPVGRLIVAEAGRRAIPAQAELGGSNAAIVDGSADLEAAASDLAAAIFSFAGQRCTAIRRVIVLDAVYDVFVERLAAAVDALSVGDPAGVATQVGPVIDKASQRTFLSMGAQAAVDLSERGCWVRPTLVIEPRPDHPLLRHEVFGPLAAVLRVRNLDAAIASHNSTDMGLLGALFSNDAGAHARFLAEAQAGILSIGKARPPFAADGPFTGWKASGYGVPEHGRWNRDFYTRAQAIYGH</sequence>
<protein>
    <recommendedName>
        <fullName evidence="3">aldehyde dehydrogenase (NAD(+))</fullName>
        <ecNumber evidence="3">1.2.1.3</ecNumber>
    </recommendedName>
</protein>
<dbReference type="Gene3D" id="3.40.309.10">
    <property type="entry name" value="Aldehyde Dehydrogenase, Chain A, domain 2"/>
    <property type="match status" value="1"/>
</dbReference>
<dbReference type="SUPFAM" id="SSF53720">
    <property type="entry name" value="ALDH-like"/>
    <property type="match status" value="1"/>
</dbReference>
<dbReference type="CDD" id="cd00431">
    <property type="entry name" value="cysteine_hydrolases"/>
    <property type="match status" value="1"/>
</dbReference>
<dbReference type="InterPro" id="IPR036380">
    <property type="entry name" value="Isochorismatase-like_sf"/>
</dbReference>
<dbReference type="InterPro" id="IPR016163">
    <property type="entry name" value="Ald_DH_C"/>
</dbReference>
<dbReference type="InterPro" id="IPR016162">
    <property type="entry name" value="Ald_DH_N"/>
</dbReference>
<feature type="region of interest" description="Disordered" evidence="5">
    <location>
        <begin position="58"/>
        <end position="86"/>
    </location>
</feature>
<dbReference type="EC" id="1.2.1.3" evidence="3"/>
<dbReference type="RefSeq" id="WP_249848775.1">
    <property type="nucleotide sequence ID" value="NZ_JAMGBD010000002.1"/>
</dbReference>
<dbReference type="Gene3D" id="3.40.605.10">
    <property type="entry name" value="Aldehyde Dehydrogenase, Chain A, domain 1"/>
    <property type="match status" value="1"/>
</dbReference>
<dbReference type="Pfam" id="PF00857">
    <property type="entry name" value="Isochorismatase"/>
    <property type="match status" value="1"/>
</dbReference>
<keyword evidence="9" id="KW-1185">Reference proteome</keyword>
<dbReference type="InterPro" id="IPR015590">
    <property type="entry name" value="Aldehyde_DH_dom"/>
</dbReference>
<evidence type="ECO:0000256" key="4">
    <source>
        <dbReference type="ARBA" id="ARBA00049194"/>
    </source>
</evidence>
<feature type="domain" description="Aldehyde dehydrogenase" evidence="6">
    <location>
        <begin position="216"/>
        <end position="612"/>
    </location>
</feature>
<organism evidence="8 9">
    <name type="scientific">Sphingomonas alba</name>
    <dbReference type="NCBI Taxonomy" id="2908208"/>
    <lineage>
        <taxon>Bacteria</taxon>
        <taxon>Pseudomonadati</taxon>
        <taxon>Pseudomonadota</taxon>
        <taxon>Alphaproteobacteria</taxon>
        <taxon>Sphingomonadales</taxon>
        <taxon>Sphingomonadaceae</taxon>
        <taxon>Sphingomonas</taxon>
    </lineage>
</organism>
<evidence type="ECO:0000256" key="2">
    <source>
        <dbReference type="ARBA" id="ARBA00023002"/>
    </source>
</evidence>
<dbReference type="PROSITE" id="PS00070">
    <property type="entry name" value="ALDEHYDE_DEHYDR_CYS"/>
    <property type="match status" value="1"/>
</dbReference>
<dbReference type="Proteomes" id="UP001165363">
    <property type="component" value="Unassembled WGS sequence"/>
</dbReference>
<evidence type="ECO:0000313" key="9">
    <source>
        <dbReference type="Proteomes" id="UP001165363"/>
    </source>
</evidence>
<proteinExistence type="inferred from homology"/>
<dbReference type="SUPFAM" id="SSF52499">
    <property type="entry name" value="Isochorismatase-like hydrolases"/>
    <property type="match status" value="1"/>
</dbReference>
<dbReference type="PANTHER" id="PTHR42804:SF1">
    <property type="entry name" value="ALDEHYDE DEHYDROGENASE-RELATED"/>
    <property type="match status" value="1"/>
</dbReference>
<evidence type="ECO:0000256" key="3">
    <source>
        <dbReference type="ARBA" id="ARBA00024226"/>
    </source>
</evidence>
<comment type="similarity">
    <text evidence="1">Belongs to the aldehyde dehydrogenase family.</text>
</comment>
<reference evidence="8" key="1">
    <citation type="submission" date="2022-05" db="EMBL/GenBank/DDBJ databases">
        <authorList>
            <person name="Jo J.-H."/>
            <person name="Im W.-T."/>
        </authorList>
    </citation>
    <scope>NUCLEOTIDE SEQUENCE</scope>
    <source>
        <strain evidence="8">SE158</strain>
    </source>
</reference>
<dbReference type="CDD" id="cd07078">
    <property type="entry name" value="ALDH"/>
    <property type="match status" value="1"/>
</dbReference>
<evidence type="ECO:0000259" key="7">
    <source>
        <dbReference type="Pfam" id="PF00857"/>
    </source>
</evidence>
<dbReference type="PANTHER" id="PTHR42804">
    <property type="entry name" value="ALDEHYDE DEHYDROGENASE"/>
    <property type="match status" value="1"/>
</dbReference>
<comment type="catalytic activity">
    <reaction evidence="4">
        <text>an aldehyde + NAD(+) + H2O = a carboxylate + NADH + 2 H(+)</text>
        <dbReference type="Rhea" id="RHEA:16185"/>
        <dbReference type="ChEBI" id="CHEBI:15377"/>
        <dbReference type="ChEBI" id="CHEBI:15378"/>
        <dbReference type="ChEBI" id="CHEBI:17478"/>
        <dbReference type="ChEBI" id="CHEBI:29067"/>
        <dbReference type="ChEBI" id="CHEBI:57540"/>
        <dbReference type="ChEBI" id="CHEBI:57945"/>
        <dbReference type="EC" id="1.2.1.3"/>
    </reaction>
</comment>
<name>A0ABT0RPC0_9SPHN</name>
<evidence type="ECO:0000256" key="1">
    <source>
        <dbReference type="ARBA" id="ARBA00009986"/>
    </source>
</evidence>
<keyword evidence="2" id="KW-0560">Oxidoreductase</keyword>
<feature type="domain" description="Isochorismatase-like" evidence="7">
    <location>
        <begin position="5"/>
        <end position="174"/>
    </location>
</feature>
<gene>
    <name evidence="8" type="ORF">LZ536_10680</name>
</gene>
<dbReference type="InterPro" id="IPR000868">
    <property type="entry name" value="Isochorismatase-like_dom"/>
</dbReference>
<dbReference type="InterPro" id="IPR016160">
    <property type="entry name" value="Ald_DH_CS_CYS"/>
</dbReference>
<dbReference type="Gene3D" id="3.40.50.850">
    <property type="entry name" value="Isochorismatase-like"/>
    <property type="match status" value="1"/>
</dbReference>
<accession>A0ABT0RPC0</accession>
<comment type="caution">
    <text evidence="8">The sequence shown here is derived from an EMBL/GenBank/DDBJ whole genome shotgun (WGS) entry which is preliminary data.</text>
</comment>
<dbReference type="EMBL" id="JAMGBD010000002">
    <property type="protein sequence ID" value="MCL6684360.1"/>
    <property type="molecule type" value="Genomic_DNA"/>
</dbReference>
<evidence type="ECO:0000256" key="5">
    <source>
        <dbReference type="SAM" id="MobiDB-lite"/>
    </source>
</evidence>
<evidence type="ECO:0000313" key="8">
    <source>
        <dbReference type="EMBL" id="MCL6684360.1"/>
    </source>
</evidence>